<gene>
    <name evidence="8" type="ORF">HT657_03350</name>
    <name evidence="9" type="ORF">HT672_06685</name>
</gene>
<feature type="active site" description="Tele-phosphohistidine intermediate" evidence="6">
    <location>
        <position position="10"/>
    </location>
</feature>
<dbReference type="OrthoDB" id="9781415at2"/>
<evidence type="ECO:0000313" key="11">
    <source>
        <dbReference type="Proteomes" id="UP001196379"/>
    </source>
</evidence>
<dbReference type="InterPro" id="IPR029033">
    <property type="entry name" value="His_PPase_superfam"/>
</dbReference>
<dbReference type="GO" id="GO:0004619">
    <property type="term" value="F:phosphoglycerate mutase activity"/>
    <property type="evidence" value="ECO:0007669"/>
    <property type="project" value="UniProtKB-EC"/>
</dbReference>
<dbReference type="SMART" id="SM00855">
    <property type="entry name" value="PGAM"/>
    <property type="match status" value="1"/>
</dbReference>
<dbReference type="PANTHER" id="PTHR11931">
    <property type="entry name" value="PHOSPHOGLYCERATE MUTASE"/>
    <property type="match status" value="1"/>
</dbReference>
<evidence type="ECO:0000256" key="4">
    <source>
        <dbReference type="ARBA" id="ARBA00023152"/>
    </source>
</evidence>
<dbReference type="Proteomes" id="UP000732858">
    <property type="component" value="Unassembled WGS sequence"/>
</dbReference>
<evidence type="ECO:0000256" key="6">
    <source>
        <dbReference type="PIRSR" id="PIRSR613078-1"/>
    </source>
</evidence>
<dbReference type="Proteomes" id="UP001196379">
    <property type="component" value="Unassembled WGS sequence"/>
</dbReference>
<dbReference type="GO" id="GO:0006094">
    <property type="term" value="P:gluconeogenesis"/>
    <property type="evidence" value="ECO:0007669"/>
    <property type="project" value="UniProtKB-KW"/>
</dbReference>
<dbReference type="AlphaFoldDB" id="A0A949T0Z0"/>
<keyword evidence="3" id="KW-0312">Gluconeogenesis</keyword>
<dbReference type="RefSeq" id="WP_157403245.1">
    <property type="nucleotide sequence ID" value="NZ_JABULY010000001.1"/>
</dbReference>
<evidence type="ECO:0000313" key="10">
    <source>
        <dbReference type="Proteomes" id="UP000732858"/>
    </source>
</evidence>
<dbReference type="Pfam" id="PF00300">
    <property type="entry name" value="His_Phos_1"/>
    <property type="match status" value="1"/>
</dbReference>
<accession>A0A949T0Z0</accession>
<protein>
    <recommendedName>
        <fullName evidence="2">phosphoglycerate mutase (2,3-diphosphoglycerate-dependent)</fullName>
        <ecNumber evidence="2">5.4.2.11</ecNumber>
    </recommendedName>
</protein>
<dbReference type="SUPFAM" id="SSF53254">
    <property type="entry name" value="Phosphoglycerate mutase-like"/>
    <property type="match status" value="1"/>
</dbReference>
<evidence type="ECO:0000256" key="5">
    <source>
        <dbReference type="ARBA" id="ARBA00023235"/>
    </source>
</evidence>
<evidence type="ECO:0000313" key="9">
    <source>
        <dbReference type="EMBL" id="MBV6546969.1"/>
    </source>
</evidence>
<sequence>MALHLYLIRHGRTEWNEKGLLQGTGDSPLLEEGILGAKQTGKALADIPFSACYSSLMKRAQDTADYIIGERNIPHFHHKGINEIHFGKWEGKRSVDLAEHPEYILLRTDPKQYQAIESQGETIEQLYQRVTLALQQIIERHQDGENVLIVSHGMTLTLLTAVLKGIHWHDFRNPELHTFVANTAINVLKVENGQYELIKFNDVEHLDPSSYVK</sequence>
<comment type="caution">
    <text evidence="9">The sequence shown here is derived from an EMBL/GenBank/DDBJ whole genome shotgun (WGS) entry which is preliminary data.</text>
</comment>
<dbReference type="InterPro" id="IPR005952">
    <property type="entry name" value="Phosphogly_mut1"/>
</dbReference>
<keyword evidence="11" id="KW-1185">Reference proteome</keyword>
<dbReference type="EMBL" id="JABUMC010000013">
    <property type="protein sequence ID" value="MBV6546969.1"/>
    <property type="molecule type" value="Genomic_DNA"/>
</dbReference>
<name>A0A949T0Z0_9PAST</name>
<comment type="similarity">
    <text evidence="1">Belongs to the phosphoglycerate mutase family. BPG-dependent PGAM subfamily.</text>
</comment>
<keyword evidence="4" id="KW-0324">Glycolysis</keyword>
<dbReference type="EC" id="5.4.2.11" evidence="2"/>
<organism evidence="9 10">
    <name type="scientific">Ursidibacter maritimus</name>
    <dbReference type="NCBI Taxonomy" id="1331689"/>
    <lineage>
        <taxon>Bacteria</taxon>
        <taxon>Pseudomonadati</taxon>
        <taxon>Pseudomonadota</taxon>
        <taxon>Gammaproteobacteria</taxon>
        <taxon>Pasteurellales</taxon>
        <taxon>Pasteurellaceae</taxon>
        <taxon>Ursidibacter</taxon>
    </lineage>
</organism>
<keyword evidence="5" id="KW-0413">Isomerase</keyword>
<evidence type="ECO:0000256" key="2">
    <source>
        <dbReference type="ARBA" id="ARBA00012028"/>
    </source>
</evidence>
<dbReference type="EMBL" id="JABULY010000001">
    <property type="protein sequence ID" value="MBV6531190.1"/>
    <property type="molecule type" value="Genomic_DNA"/>
</dbReference>
<feature type="active site" description="Proton donor/acceptor" evidence="6">
    <location>
        <position position="83"/>
    </location>
</feature>
<evidence type="ECO:0000256" key="7">
    <source>
        <dbReference type="PIRSR" id="PIRSR613078-2"/>
    </source>
</evidence>
<proteinExistence type="inferred from homology"/>
<feature type="binding site" evidence="7">
    <location>
        <position position="59"/>
    </location>
    <ligand>
        <name>substrate</name>
    </ligand>
</feature>
<reference evidence="9 11" key="1">
    <citation type="journal article" date="2021" name="Mol. Ecol.">
        <title>Polar bear-adapted Ursidibacter maritimus are remarkably conserved after generations in captivity.</title>
        <authorList>
            <person name="Espinosa-Gongora C."/>
            <person name="Hansen M.J."/>
            <person name="Bertelsen M.F."/>
            <person name="Bojesen A.M."/>
        </authorList>
    </citation>
    <scope>NUCLEOTIDE SEQUENCE</scope>
    <source>
        <strain evidence="9">Pb43105x</strain>
        <strain evidence="8 11">Pb43106</strain>
    </source>
</reference>
<dbReference type="InterPro" id="IPR013078">
    <property type="entry name" value="His_Pase_superF_clade-1"/>
</dbReference>
<feature type="binding site" evidence="7">
    <location>
        <begin position="9"/>
        <end position="16"/>
    </location>
    <ligand>
        <name>substrate</name>
    </ligand>
</feature>
<dbReference type="Gene3D" id="3.40.50.1240">
    <property type="entry name" value="Phosphoglycerate mutase-like"/>
    <property type="match status" value="1"/>
</dbReference>
<evidence type="ECO:0000256" key="3">
    <source>
        <dbReference type="ARBA" id="ARBA00022432"/>
    </source>
</evidence>
<dbReference type="GeneID" id="65549124"/>
<evidence type="ECO:0000256" key="1">
    <source>
        <dbReference type="ARBA" id="ARBA00006717"/>
    </source>
</evidence>
<evidence type="ECO:0000313" key="8">
    <source>
        <dbReference type="EMBL" id="MBV6531190.1"/>
    </source>
</evidence>
<dbReference type="CDD" id="cd07067">
    <property type="entry name" value="HP_PGM_like"/>
    <property type="match status" value="1"/>
</dbReference>
<dbReference type="GO" id="GO:0006096">
    <property type="term" value="P:glycolytic process"/>
    <property type="evidence" value="ECO:0007669"/>
    <property type="project" value="UniProtKB-KW"/>
</dbReference>